<keyword evidence="8" id="KW-1185">Reference proteome</keyword>
<dbReference type="eggNOG" id="COG0531">
    <property type="taxonomic scope" value="Bacteria"/>
</dbReference>
<evidence type="ECO:0000256" key="5">
    <source>
        <dbReference type="ARBA" id="ARBA00023136"/>
    </source>
</evidence>
<dbReference type="EMBL" id="AZDZ01000003">
    <property type="protein sequence ID" value="KRK80643.1"/>
    <property type="molecule type" value="Genomic_DNA"/>
</dbReference>
<feature type="transmembrane region" description="Helical" evidence="6">
    <location>
        <begin position="187"/>
        <end position="207"/>
    </location>
</feature>
<dbReference type="STRING" id="1423775.FD03_GL002070"/>
<feature type="transmembrane region" description="Helical" evidence="6">
    <location>
        <begin position="302"/>
        <end position="331"/>
    </location>
</feature>
<dbReference type="GO" id="GO:0005886">
    <property type="term" value="C:plasma membrane"/>
    <property type="evidence" value="ECO:0007669"/>
    <property type="project" value="TreeGrafter"/>
</dbReference>
<reference evidence="7 8" key="1">
    <citation type="journal article" date="2015" name="Genome Announc.">
        <title>Expanding the biotechnology potential of lactobacilli through comparative genomics of 213 strains and associated genera.</title>
        <authorList>
            <person name="Sun Z."/>
            <person name="Harris H.M."/>
            <person name="McCann A."/>
            <person name="Guo C."/>
            <person name="Argimon S."/>
            <person name="Zhang W."/>
            <person name="Yang X."/>
            <person name="Jeffery I.B."/>
            <person name="Cooney J.C."/>
            <person name="Kagawa T.F."/>
            <person name="Liu W."/>
            <person name="Song Y."/>
            <person name="Salvetti E."/>
            <person name="Wrobel A."/>
            <person name="Rasinkangas P."/>
            <person name="Parkhill J."/>
            <person name="Rea M.C."/>
            <person name="O'Sullivan O."/>
            <person name="Ritari J."/>
            <person name="Douillard F.P."/>
            <person name="Paul Ross R."/>
            <person name="Yang R."/>
            <person name="Briner A.E."/>
            <person name="Felis G.E."/>
            <person name="de Vos W.M."/>
            <person name="Barrangou R."/>
            <person name="Klaenhammer T.R."/>
            <person name="Caufield P.W."/>
            <person name="Cui Y."/>
            <person name="Zhang H."/>
            <person name="O'Toole P.W."/>
        </authorList>
    </citation>
    <scope>NUCLEOTIDE SEQUENCE [LARGE SCALE GENOMIC DNA]</scope>
    <source>
        <strain evidence="7 8">DSM 19682</strain>
    </source>
</reference>
<evidence type="ECO:0000256" key="6">
    <source>
        <dbReference type="SAM" id="Phobius"/>
    </source>
</evidence>
<evidence type="ECO:0000256" key="1">
    <source>
        <dbReference type="ARBA" id="ARBA00004141"/>
    </source>
</evidence>
<dbReference type="InterPro" id="IPR002293">
    <property type="entry name" value="AA/rel_permease1"/>
</dbReference>
<dbReference type="Gene3D" id="1.20.1740.10">
    <property type="entry name" value="Amino acid/polyamine transporter I"/>
    <property type="match status" value="1"/>
</dbReference>
<accession>A0A0R1KGI8</accession>
<feature type="transmembrane region" description="Helical" evidence="6">
    <location>
        <begin position="437"/>
        <end position="456"/>
    </location>
</feature>
<name>A0A0R1KGI8_9LACO</name>
<keyword evidence="4 6" id="KW-1133">Transmembrane helix</keyword>
<protein>
    <submittedName>
        <fullName evidence="7">Amino acid permease family protein</fullName>
    </submittedName>
</protein>
<sequence length="481" mass="51838">MEIAKLLAKKKFEIKYTKDEDSLSRDLSAWGLTAMGVGAIVGAGIFITPGIIAANYAGPGTMFAYILSAAVCALAALCYSEFASTIPVAGSAYAYVYTVFGELVAWIIGWALVSEYLFAVSSVAVSWSAYFQSLLSGFGINLPDFLSVSMGTPGKSGGVNIIAGMITLIIGFILAKGIKESTKLNTILVATKVIVILLFIAVAIFYIKPANYNPLLPFGFKGVLAGSAVAFYAYIGFDAVSTASEEVKNPQRDMPIGIVSSLMIASVLYAAVAAVLVGVVHYTKLNVADPVAYALQLMNQNWVAGIVSFGAVAGMTTVLLVMSYGGTRLIFAISRDGLLPKSLSKINKETHVPVFNTYTFAILASLVSMFIPLEKIAELVNIGTLFAFSTVSIGVVFLRRLDNYDELPAGFKVPLYPYIPILSFVMCVVLMTQLQAVTWMVFAAWFTFGLIIYFTYGYRHSHLHQKSDNDDDQDSDIEPTI</sequence>
<evidence type="ECO:0000256" key="3">
    <source>
        <dbReference type="ARBA" id="ARBA00022692"/>
    </source>
</evidence>
<dbReference type="PANTHER" id="PTHR43243:SF4">
    <property type="entry name" value="CATIONIC AMINO ACID TRANSPORTER 4"/>
    <property type="match status" value="1"/>
</dbReference>
<dbReference type="RefSeq" id="WP_025024175.1">
    <property type="nucleotide sequence ID" value="NZ_AZDZ01000003.1"/>
</dbReference>
<dbReference type="PATRIC" id="fig|1423775.4.peg.2107"/>
<evidence type="ECO:0000313" key="7">
    <source>
        <dbReference type="EMBL" id="KRK80643.1"/>
    </source>
</evidence>
<dbReference type="GO" id="GO:0015171">
    <property type="term" value="F:amino acid transmembrane transporter activity"/>
    <property type="evidence" value="ECO:0007669"/>
    <property type="project" value="TreeGrafter"/>
</dbReference>
<feature type="transmembrane region" description="Helical" evidence="6">
    <location>
        <begin position="219"/>
        <end position="237"/>
    </location>
</feature>
<keyword evidence="2" id="KW-0813">Transport</keyword>
<dbReference type="AlphaFoldDB" id="A0A0R1KGI8"/>
<dbReference type="Pfam" id="PF13520">
    <property type="entry name" value="AA_permease_2"/>
    <property type="match status" value="1"/>
</dbReference>
<organism evidence="7 8">
    <name type="scientific">Companilactobacillus nodensis DSM 19682 = JCM 14932 = NBRC 107160</name>
    <dbReference type="NCBI Taxonomy" id="1423775"/>
    <lineage>
        <taxon>Bacteria</taxon>
        <taxon>Bacillati</taxon>
        <taxon>Bacillota</taxon>
        <taxon>Bacilli</taxon>
        <taxon>Lactobacillales</taxon>
        <taxon>Lactobacillaceae</taxon>
        <taxon>Companilactobacillus</taxon>
    </lineage>
</organism>
<feature type="transmembrane region" description="Helical" evidence="6">
    <location>
        <begin position="413"/>
        <end position="431"/>
    </location>
</feature>
<keyword evidence="3 6" id="KW-0812">Transmembrane</keyword>
<feature type="transmembrane region" description="Helical" evidence="6">
    <location>
        <begin position="379"/>
        <end position="401"/>
    </location>
</feature>
<evidence type="ECO:0000256" key="4">
    <source>
        <dbReference type="ARBA" id="ARBA00022989"/>
    </source>
</evidence>
<feature type="transmembrane region" description="Helical" evidence="6">
    <location>
        <begin position="92"/>
        <end position="113"/>
    </location>
</feature>
<dbReference type="PANTHER" id="PTHR43243">
    <property type="entry name" value="INNER MEMBRANE TRANSPORTER YGJI-RELATED"/>
    <property type="match status" value="1"/>
</dbReference>
<proteinExistence type="predicted"/>
<dbReference type="OrthoDB" id="9762947at2"/>
<dbReference type="Proteomes" id="UP000051248">
    <property type="component" value="Unassembled WGS sequence"/>
</dbReference>
<gene>
    <name evidence="7" type="ORF">FD03_GL002070</name>
</gene>
<feature type="transmembrane region" description="Helical" evidence="6">
    <location>
        <begin position="32"/>
        <end position="56"/>
    </location>
</feature>
<feature type="transmembrane region" description="Helical" evidence="6">
    <location>
        <begin position="62"/>
        <end position="80"/>
    </location>
</feature>
<evidence type="ECO:0000256" key="2">
    <source>
        <dbReference type="ARBA" id="ARBA00022448"/>
    </source>
</evidence>
<feature type="transmembrane region" description="Helical" evidence="6">
    <location>
        <begin position="157"/>
        <end position="175"/>
    </location>
</feature>
<feature type="transmembrane region" description="Helical" evidence="6">
    <location>
        <begin position="352"/>
        <end position="373"/>
    </location>
</feature>
<keyword evidence="5 6" id="KW-0472">Membrane</keyword>
<comment type="subcellular location">
    <subcellularLocation>
        <location evidence="1">Membrane</location>
        <topology evidence="1">Multi-pass membrane protein</topology>
    </subcellularLocation>
</comment>
<comment type="caution">
    <text evidence="7">The sequence shown here is derived from an EMBL/GenBank/DDBJ whole genome shotgun (WGS) entry which is preliminary data.</text>
</comment>
<dbReference type="PIRSF" id="PIRSF006060">
    <property type="entry name" value="AA_transporter"/>
    <property type="match status" value="1"/>
</dbReference>
<feature type="transmembrane region" description="Helical" evidence="6">
    <location>
        <begin position="258"/>
        <end position="282"/>
    </location>
</feature>
<evidence type="ECO:0000313" key="8">
    <source>
        <dbReference type="Proteomes" id="UP000051248"/>
    </source>
</evidence>